<feature type="non-terminal residue" evidence="2">
    <location>
        <position position="1"/>
    </location>
</feature>
<organism evidence="2">
    <name type="scientific">Amblyomma sculptum</name>
    <name type="common">Tick</name>
    <dbReference type="NCBI Taxonomy" id="1581419"/>
    <lineage>
        <taxon>Eukaryota</taxon>
        <taxon>Metazoa</taxon>
        <taxon>Ecdysozoa</taxon>
        <taxon>Arthropoda</taxon>
        <taxon>Chelicerata</taxon>
        <taxon>Arachnida</taxon>
        <taxon>Acari</taxon>
        <taxon>Parasitiformes</taxon>
        <taxon>Ixodida</taxon>
        <taxon>Ixodoidea</taxon>
        <taxon>Ixodidae</taxon>
        <taxon>Amblyomminae</taxon>
        <taxon>Amblyomma</taxon>
    </lineage>
</organism>
<accession>A0A1E1XQ50</accession>
<reference evidence="2" key="1">
    <citation type="submission" date="2016-09" db="EMBL/GenBank/DDBJ databases">
        <authorList>
            <person name="Capua I."/>
            <person name="De Benedictis P."/>
            <person name="Joannis T."/>
            <person name="Lombin L.H."/>
            <person name="Cattoli G."/>
        </authorList>
    </citation>
    <scope>NUCLEOTIDE SEQUENCE</scope>
</reference>
<evidence type="ECO:0000256" key="1">
    <source>
        <dbReference type="SAM" id="MobiDB-lite"/>
    </source>
</evidence>
<feature type="compositionally biased region" description="Polar residues" evidence="1">
    <location>
        <begin position="346"/>
        <end position="361"/>
    </location>
</feature>
<name>A0A1E1XQ50_AMBSC</name>
<reference evidence="2" key="2">
    <citation type="journal article" date="2017" name="Front. Cell. Infect. Microbiol.">
        <title>Analysis of the Salivary Gland Transcriptome of Unfed and Partially Fed Amblyomma sculptum Ticks and Descriptive Proteome of the Saliva.</title>
        <authorList>
            <person name="Esteves E."/>
            <person name="Maruyama S.R."/>
            <person name="Kawahara R."/>
            <person name="Fujita A."/>
            <person name="Martins L.A."/>
            <person name="Righi A.A."/>
            <person name="Costa F.B."/>
            <person name="Palmisano G."/>
            <person name="Labruna M.B."/>
            <person name="Sa-Nunes A."/>
            <person name="Ribeiro J.M.C."/>
            <person name="Fogaca A.C."/>
        </authorList>
    </citation>
    <scope>NUCLEOTIDE SEQUENCE</scope>
</reference>
<feature type="region of interest" description="Disordered" evidence="1">
    <location>
        <begin position="301"/>
        <end position="382"/>
    </location>
</feature>
<feature type="compositionally biased region" description="Polar residues" evidence="1">
    <location>
        <begin position="316"/>
        <end position="329"/>
    </location>
</feature>
<evidence type="ECO:0000313" key="2">
    <source>
        <dbReference type="EMBL" id="JAU01197.1"/>
    </source>
</evidence>
<protein>
    <submittedName>
        <fullName evidence="2">Putative tick transposon</fullName>
    </submittedName>
</protein>
<proteinExistence type="evidence at transcript level"/>
<dbReference type="EMBL" id="GFAA01002238">
    <property type="protein sequence ID" value="JAU01197.1"/>
    <property type="molecule type" value="mRNA"/>
</dbReference>
<feature type="compositionally biased region" description="Low complexity" evidence="1">
    <location>
        <begin position="301"/>
        <end position="315"/>
    </location>
</feature>
<sequence>VALVPVGDGVIKIKNSRLIQEQLKAATSHYLEISEVRPFGKRGILCKSAHLDCVADLLQCTSFASLPVKVFIPEQLACVKGIIRGVDPSATPGEILADFHDAGVGILSVYRCSREAGGSRTPTESVIATFAGYSCPSEIKVWPIVYRVDPLQPRPLQCKNCWRFGHSAKSCKSATRCRLCGGDHAHDICASESLSCCLCHTDHTADDLSCPKRADEQNVLDIIQRDRCSRADAYARLDRRQCSYASIARTTTADVEAALTKSVVAAVEKAVAGVLDRMISTFSDALSQVISAQAASSALSNLNSSTCPPSSATAAIQPTTPSASTSVGVNDSDEVPLSNVCESDVEMTTLSQKRRASSSPSKSDHHHGKTKKSSPGISKKTDVLKEAVAATFLKQ</sequence>
<dbReference type="AlphaFoldDB" id="A0A1E1XQ50"/>